<dbReference type="GO" id="GO:0016491">
    <property type="term" value="F:oxidoreductase activity"/>
    <property type="evidence" value="ECO:0007669"/>
    <property type="project" value="InterPro"/>
</dbReference>
<name>A0A937X7K1_9BACT</name>
<reference evidence="2 3" key="1">
    <citation type="submission" date="2019-03" db="EMBL/GenBank/DDBJ databases">
        <title>Lake Tanganyika Metagenome-Assembled Genomes (MAGs).</title>
        <authorList>
            <person name="Tran P."/>
        </authorList>
    </citation>
    <scope>NUCLEOTIDE SEQUENCE [LARGE SCALE GENOMIC DNA]</scope>
    <source>
        <strain evidence="2">K_DeepCast_65m_m2_236</strain>
    </source>
</reference>
<dbReference type="InterPro" id="IPR013785">
    <property type="entry name" value="Aldolase_TIM"/>
</dbReference>
<dbReference type="SUPFAM" id="SSF102114">
    <property type="entry name" value="Radical SAM enzymes"/>
    <property type="match status" value="1"/>
</dbReference>
<gene>
    <name evidence="2" type="ORF">FJZ00_13695</name>
</gene>
<organism evidence="2 3">
    <name type="scientific">Candidatus Tanganyikabacteria bacterium</name>
    <dbReference type="NCBI Taxonomy" id="2961651"/>
    <lineage>
        <taxon>Bacteria</taxon>
        <taxon>Bacillati</taxon>
        <taxon>Candidatus Sericytochromatia</taxon>
        <taxon>Candidatus Tanganyikabacteria</taxon>
    </lineage>
</organism>
<sequence length="136" mass="14852">KGVSEAYPCGAGLGLLGVSTSGDVAVCHRFAGSDAHKLGTVSDGLDRDAQRRFLDAHHVADKTDCHTCWARPLCAGGCYHEAHVRYGTTTQPNLHYCEWIRGWTDTCLTIYGALSVRNPGFLERFDRDEVKAEAVL</sequence>
<protein>
    <submittedName>
        <fullName evidence="2">SPASM domain-containing protein</fullName>
    </submittedName>
</protein>
<proteinExistence type="predicted"/>
<evidence type="ECO:0000313" key="2">
    <source>
        <dbReference type="EMBL" id="MBM3276202.1"/>
    </source>
</evidence>
<evidence type="ECO:0000256" key="1">
    <source>
        <dbReference type="ARBA" id="ARBA00001966"/>
    </source>
</evidence>
<dbReference type="EMBL" id="VGJX01000909">
    <property type="protein sequence ID" value="MBM3276202.1"/>
    <property type="molecule type" value="Genomic_DNA"/>
</dbReference>
<dbReference type="Proteomes" id="UP000703893">
    <property type="component" value="Unassembled WGS sequence"/>
</dbReference>
<comment type="cofactor">
    <cofactor evidence="1">
        <name>[4Fe-4S] cluster</name>
        <dbReference type="ChEBI" id="CHEBI:49883"/>
    </cofactor>
</comment>
<dbReference type="PANTHER" id="PTHR43273:SF8">
    <property type="entry name" value="RADICAL SAM DOMAIN PROTEIN"/>
    <property type="match status" value="1"/>
</dbReference>
<dbReference type="Gene3D" id="3.20.20.70">
    <property type="entry name" value="Aldolase class I"/>
    <property type="match status" value="1"/>
</dbReference>
<dbReference type="InterPro" id="IPR023885">
    <property type="entry name" value="4Fe4S-binding_SPASM_dom"/>
</dbReference>
<dbReference type="NCBIfam" id="TIGR04085">
    <property type="entry name" value="rSAM_more_4Fe4S"/>
    <property type="match status" value="1"/>
</dbReference>
<dbReference type="InterPro" id="IPR058240">
    <property type="entry name" value="rSAM_sf"/>
</dbReference>
<feature type="non-terminal residue" evidence="2">
    <location>
        <position position="1"/>
    </location>
</feature>
<comment type="caution">
    <text evidence="2">The sequence shown here is derived from an EMBL/GenBank/DDBJ whole genome shotgun (WGS) entry which is preliminary data.</text>
</comment>
<dbReference type="InterPro" id="IPR023867">
    <property type="entry name" value="Sulphatase_maturase_rSAM"/>
</dbReference>
<accession>A0A937X7K1</accession>
<evidence type="ECO:0000313" key="3">
    <source>
        <dbReference type="Proteomes" id="UP000703893"/>
    </source>
</evidence>
<dbReference type="PANTHER" id="PTHR43273">
    <property type="entry name" value="ANAEROBIC SULFATASE-MATURATING ENZYME HOMOLOG ASLB-RELATED"/>
    <property type="match status" value="1"/>
</dbReference>
<dbReference type="AlphaFoldDB" id="A0A937X7K1"/>